<gene>
    <name evidence="3" type="ORF">LOD99_2362</name>
</gene>
<dbReference type="InterPro" id="IPR035766">
    <property type="entry name" value="SPRYD7"/>
</dbReference>
<dbReference type="PROSITE" id="PS50188">
    <property type="entry name" value="B302_SPRY"/>
    <property type="match status" value="1"/>
</dbReference>
<feature type="domain" description="B30.2/SPRY" evidence="2">
    <location>
        <begin position="8"/>
        <end position="189"/>
    </location>
</feature>
<evidence type="ECO:0000313" key="3">
    <source>
        <dbReference type="EMBL" id="KAI6655073.1"/>
    </source>
</evidence>
<dbReference type="EMBL" id="JAKMXF010000210">
    <property type="protein sequence ID" value="KAI6655073.1"/>
    <property type="molecule type" value="Genomic_DNA"/>
</dbReference>
<comment type="caution">
    <text evidence="3">The sequence shown here is derived from an EMBL/GenBank/DDBJ whole genome shotgun (WGS) entry which is preliminary data.</text>
</comment>
<dbReference type="InterPro" id="IPR043136">
    <property type="entry name" value="B30.2/SPRY_sf"/>
</dbReference>
<dbReference type="InterPro" id="IPR013320">
    <property type="entry name" value="ConA-like_dom_sf"/>
</dbReference>
<dbReference type="Pfam" id="PF00622">
    <property type="entry name" value="SPRY"/>
    <property type="match status" value="1"/>
</dbReference>
<sequence>MFQNVNNTISSLFCGCNCFRWPLRNRTGRYVRLKTLDTVTLNENQMGINCVLVKSGRRLCGSGIALANAPLLQEKSYFEIKIQTDGIWGVGISQEDINLDQVPLGEDEKSWVLRSDSRVYHKGDVLFSLKERVEEGDIISIAYDQVELSIFINGNSMSQSVNGIKGEMFPALYVLHKAFFIIPNCDTKL</sequence>
<dbReference type="PANTHER" id="PTHR20951:SF2">
    <property type="entry name" value="SPRY DOMAIN-CONTAINING PROTEIN 7"/>
    <property type="match status" value="1"/>
</dbReference>
<dbReference type="PANTHER" id="PTHR20951">
    <property type="entry name" value="C13ORF1 PROTEIN-RELATED"/>
    <property type="match status" value="1"/>
</dbReference>
<dbReference type="InterPro" id="IPR001870">
    <property type="entry name" value="B30.2/SPRY"/>
</dbReference>
<evidence type="ECO:0000256" key="1">
    <source>
        <dbReference type="ARBA" id="ARBA00021772"/>
    </source>
</evidence>
<proteinExistence type="predicted"/>
<evidence type="ECO:0000313" key="4">
    <source>
        <dbReference type="Proteomes" id="UP001165289"/>
    </source>
</evidence>
<keyword evidence="4" id="KW-1185">Reference proteome</keyword>
<protein>
    <recommendedName>
        <fullName evidence="1">SPRY domain-containing protein 7</fullName>
    </recommendedName>
</protein>
<dbReference type="SMART" id="SM00449">
    <property type="entry name" value="SPRY"/>
    <property type="match status" value="1"/>
</dbReference>
<evidence type="ECO:0000259" key="2">
    <source>
        <dbReference type="PROSITE" id="PS50188"/>
    </source>
</evidence>
<dbReference type="AlphaFoldDB" id="A0AAV7K2B6"/>
<organism evidence="3 4">
    <name type="scientific">Oopsacas minuta</name>
    <dbReference type="NCBI Taxonomy" id="111878"/>
    <lineage>
        <taxon>Eukaryota</taxon>
        <taxon>Metazoa</taxon>
        <taxon>Porifera</taxon>
        <taxon>Hexactinellida</taxon>
        <taxon>Hexasterophora</taxon>
        <taxon>Lyssacinosida</taxon>
        <taxon>Leucopsacidae</taxon>
        <taxon>Oopsacas</taxon>
    </lineage>
</organism>
<name>A0AAV7K2B6_9METZ</name>
<dbReference type="Proteomes" id="UP001165289">
    <property type="component" value="Unassembled WGS sequence"/>
</dbReference>
<accession>A0AAV7K2B6</accession>
<dbReference type="Gene3D" id="2.60.120.920">
    <property type="match status" value="1"/>
</dbReference>
<dbReference type="SUPFAM" id="SSF49899">
    <property type="entry name" value="Concanavalin A-like lectins/glucanases"/>
    <property type="match status" value="1"/>
</dbReference>
<dbReference type="InterPro" id="IPR003877">
    <property type="entry name" value="SPRY_dom"/>
</dbReference>
<reference evidence="3 4" key="1">
    <citation type="journal article" date="2023" name="BMC Biol.">
        <title>The compact genome of the sponge Oopsacas minuta (Hexactinellida) is lacking key metazoan core genes.</title>
        <authorList>
            <person name="Santini S."/>
            <person name="Schenkelaars Q."/>
            <person name="Jourda C."/>
            <person name="Duchesne M."/>
            <person name="Belahbib H."/>
            <person name="Rocher C."/>
            <person name="Selva M."/>
            <person name="Riesgo A."/>
            <person name="Vervoort M."/>
            <person name="Leys S.P."/>
            <person name="Kodjabachian L."/>
            <person name="Le Bivic A."/>
            <person name="Borchiellini C."/>
            <person name="Claverie J.M."/>
            <person name="Renard E."/>
        </authorList>
    </citation>
    <scope>NUCLEOTIDE SEQUENCE [LARGE SCALE GENOMIC DNA]</scope>
    <source>
        <strain evidence="3">SPO-2</strain>
    </source>
</reference>